<dbReference type="RefSeq" id="WP_245798581.1">
    <property type="nucleotide sequence ID" value="NZ_FUYP01000004.1"/>
</dbReference>
<keyword evidence="3" id="KW-1185">Reference proteome</keyword>
<evidence type="ECO:0000313" key="2">
    <source>
        <dbReference type="EMBL" id="SKB36183.1"/>
    </source>
</evidence>
<protein>
    <submittedName>
        <fullName evidence="2">Transcriptional regulator, HxlR family</fullName>
    </submittedName>
</protein>
<dbReference type="Gene3D" id="1.10.10.10">
    <property type="entry name" value="Winged helix-like DNA-binding domain superfamily/Winged helix DNA-binding domain"/>
    <property type="match status" value="1"/>
</dbReference>
<name>A0A1T5ANJ5_9SPHN</name>
<evidence type="ECO:0000313" key="3">
    <source>
        <dbReference type="Proteomes" id="UP000190044"/>
    </source>
</evidence>
<dbReference type="SUPFAM" id="SSF46785">
    <property type="entry name" value="Winged helix' DNA-binding domain"/>
    <property type="match status" value="1"/>
</dbReference>
<reference evidence="3" key="1">
    <citation type="submission" date="2017-02" db="EMBL/GenBank/DDBJ databases">
        <authorList>
            <person name="Varghese N."/>
            <person name="Submissions S."/>
        </authorList>
    </citation>
    <scope>NUCLEOTIDE SEQUENCE [LARGE SCALE GENOMIC DNA]</scope>
    <source>
        <strain evidence="3">R11H</strain>
    </source>
</reference>
<dbReference type="InterPro" id="IPR002577">
    <property type="entry name" value="HTH_HxlR"/>
</dbReference>
<organism evidence="2 3">
    <name type="scientific">Sphingopyxis flava</name>
    <dbReference type="NCBI Taxonomy" id="1507287"/>
    <lineage>
        <taxon>Bacteria</taxon>
        <taxon>Pseudomonadati</taxon>
        <taxon>Pseudomonadota</taxon>
        <taxon>Alphaproteobacteria</taxon>
        <taxon>Sphingomonadales</taxon>
        <taxon>Sphingomonadaceae</taxon>
        <taxon>Sphingopyxis</taxon>
    </lineage>
</organism>
<gene>
    <name evidence="2" type="ORF">SAMN06295937_100440</name>
</gene>
<feature type="domain" description="HTH hxlR-type" evidence="1">
    <location>
        <begin position="1"/>
        <end position="44"/>
    </location>
</feature>
<accession>A0A1T5ANJ5</accession>
<proteinExistence type="predicted"/>
<sequence>MVEREAYQERPSCCEYRLTAKGKDLFDILCAMRGWAEHWASREGETGGGPAMRYFHRACGADMGAATVCPGCGELLRYGALKGESPPALKAERAGKPG</sequence>
<dbReference type="Pfam" id="PF01638">
    <property type="entry name" value="HxlR"/>
    <property type="match status" value="1"/>
</dbReference>
<dbReference type="EMBL" id="FUYP01000004">
    <property type="protein sequence ID" value="SKB36183.1"/>
    <property type="molecule type" value="Genomic_DNA"/>
</dbReference>
<dbReference type="InterPro" id="IPR036390">
    <property type="entry name" value="WH_DNA-bd_sf"/>
</dbReference>
<dbReference type="InterPro" id="IPR036388">
    <property type="entry name" value="WH-like_DNA-bd_sf"/>
</dbReference>
<evidence type="ECO:0000259" key="1">
    <source>
        <dbReference type="PROSITE" id="PS51118"/>
    </source>
</evidence>
<dbReference type="AlphaFoldDB" id="A0A1T5ANJ5"/>
<dbReference type="Proteomes" id="UP000190044">
    <property type="component" value="Unassembled WGS sequence"/>
</dbReference>
<dbReference type="PROSITE" id="PS51118">
    <property type="entry name" value="HTH_HXLR"/>
    <property type="match status" value="1"/>
</dbReference>